<keyword evidence="2" id="KW-1133">Transmembrane helix</keyword>
<dbReference type="NCBIfam" id="NF038012">
    <property type="entry name" value="DMT_1"/>
    <property type="match status" value="1"/>
</dbReference>
<feature type="transmembrane region" description="Helical" evidence="2">
    <location>
        <begin position="167"/>
        <end position="185"/>
    </location>
</feature>
<feature type="transmembrane region" description="Helical" evidence="2">
    <location>
        <begin position="45"/>
        <end position="65"/>
    </location>
</feature>
<sequence>MFDGADYFGGGSMGWAVGLSLLSAASYAIAAVAQERLAERGHRGLSRWAVALLLTGAGVALHVVALNFGTVAVVQALGTLTLIFALPIQVIRYRTPVSRASWIDAGLTVFGLAVILLLSVEASGPALLGSGDVRVLGVITAGVVVVCALAARWVASRTDRWAGPRARAMLLAGAAGVAFGIASVLSKAVLASFTSGGFGAVSGLALAMVVAFSVCGYLLGQLSYKGAGLAAPLATVSVSNPLVAALAGVVLFDERVRFGVFGLVAVGVAALVMGWGVVGLARRTAAPGSRPGAPGEGRPGEGRPGEGRQGEGRPGVSDAGGQPVVPGPADGNEVDDRADRGVKAPEVTGP</sequence>
<dbReference type="PANTHER" id="PTHR40761">
    <property type="entry name" value="CONSERVED INTEGRAL MEMBRANE ALANINE VALINE AND LEUCINE RICH PROTEIN-RELATED"/>
    <property type="match status" value="1"/>
</dbReference>
<dbReference type="PANTHER" id="PTHR40761:SF1">
    <property type="entry name" value="CONSERVED INTEGRAL MEMBRANE ALANINE VALINE AND LEUCINE RICH PROTEIN-RELATED"/>
    <property type="match status" value="1"/>
</dbReference>
<evidence type="ECO:0000256" key="1">
    <source>
        <dbReference type="SAM" id="MobiDB-lite"/>
    </source>
</evidence>
<dbReference type="Proteomes" id="UP000249341">
    <property type="component" value="Unassembled WGS sequence"/>
</dbReference>
<evidence type="ECO:0000313" key="4">
    <source>
        <dbReference type="Proteomes" id="UP000249341"/>
    </source>
</evidence>
<reference evidence="3 4" key="1">
    <citation type="submission" date="2018-06" db="EMBL/GenBank/DDBJ databases">
        <title>Genomic Encyclopedia of Type Strains, Phase III (KMG-III): the genomes of soil and plant-associated and newly described type strains.</title>
        <authorList>
            <person name="Whitman W."/>
        </authorList>
    </citation>
    <scope>NUCLEOTIDE SEQUENCE [LARGE SCALE GENOMIC DNA]</scope>
    <source>
        <strain evidence="3 4">CGMCC 4.7090</strain>
    </source>
</reference>
<evidence type="ECO:0000313" key="3">
    <source>
        <dbReference type="EMBL" id="RAK40051.1"/>
    </source>
</evidence>
<proteinExistence type="predicted"/>
<name>A0A327ZMV8_9ACTN</name>
<feature type="transmembrane region" description="Helical" evidence="2">
    <location>
        <begin position="12"/>
        <end position="33"/>
    </location>
</feature>
<dbReference type="AlphaFoldDB" id="A0A327ZMV8"/>
<feature type="transmembrane region" description="Helical" evidence="2">
    <location>
        <begin position="197"/>
        <end position="219"/>
    </location>
</feature>
<keyword evidence="2" id="KW-0812">Transmembrane</keyword>
<feature type="transmembrane region" description="Helical" evidence="2">
    <location>
        <begin position="135"/>
        <end position="155"/>
    </location>
</feature>
<feature type="transmembrane region" description="Helical" evidence="2">
    <location>
        <begin position="102"/>
        <end position="120"/>
    </location>
</feature>
<comment type="caution">
    <text evidence="3">The sequence shown here is derived from an EMBL/GenBank/DDBJ whole genome shotgun (WGS) entry which is preliminary data.</text>
</comment>
<evidence type="ECO:0000256" key="2">
    <source>
        <dbReference type="SAM" id="Phobius"/>
    </source>
</evidence>
<accession>A0A327ZMV8</accession>
<keyword evidence="4" id="KW-1185">Reference proteome</keyword>
<feature type="transmembrane region" description="Helical" evidence="2">
    <location>
        <begin position="231"/>
        <end position="252"/>
    </location>
</feature>
<gene>
    <name evidence="3" type="ORF">B0I29_10377</name>
</gene>
<feature type="compositionally biased region" description="Basic and acidic residues" evidence="1">
    <location>
        <begin position="334"/>
        <end position="343"/>
    </location>
</feature>
<feature type="compositionally biased region" description="Basic and acidic residues" evidence="1">
    <location>
        <begin position="298"/>
        <end position="311"/>
    </location>
</feature>
<protein>
    <submittedName>
        <fullName evidence="3">Uncharacterized protein</fullName>
    </submittedName>
</protein>
<feature type="transmembrane region" description="Helical" evidence="2">
    <location>
        <begin position="258"/>
        <end position="281"/>
    </location>
</feature>
<feature type="compositionally biased region" description="Low complexity" evidence="1">
    <location>
        <begin position="284"/>
        <end position="293"/>
    </location>
</feature>
<dbReference type="EMBL" id="QLMJ01000003">
    <property type="protein sequence ID" value="RAK40051.1"/>
    <property type="molecule type" value="Genomic_DNA"/>
</dbReference>
<feature type="transmembrane region" description="Helical" evidence="2">
    <location>
        <begin position="71"/>
        <end position="90"/>
    </location>
</feature>
<feature type="region of interest" description="Disordered" evidence="1">
    <location>
        <begin position="284"/>
        <end position="350"/>
    </location>
</feature>
<organism evidence="3 4">
    <name type="scientific">Actinoplanes lutulentus</name>
    <dbReference type="NCBI Taxonomy" id="1287878"/>
    <lineage>
        <taxon>Bacteria</taxon>
        <taxon>Bacillati</taxon>
        <taxon>Actinomycetota</taxon>
        <taxon>Actinomycetes</taxon>
        <taxon>Micromonosporales</taxon>
        <taxon>Micromonosporaceae</taxon>
        <taxon>Actinoplanes</taxon>
    </lineage>
</organism>
<keyword evidence="2" id="KW-0472">Membrane</keyword>